<reference evidence="3" key="1">
    <citation type="submission" date="2018-11" db="EMBL/GenBank/DDBJ databases">
        <title>Comparative genomics of Parolsenella catena and Libanicoccus massiliensis: Reclassification of Libanicoccus massiliensis as Parolsenella massiliensis comb. nov.</title>
        <authorList>
            <person name="Sakamoto M."/>
            <person name="Ikeyama N."/>
            <person name="Murakami T."/>
            <person name="Mori H."/>
            <person name="Yuki M."/>
            <person name="Ohkuma M."/>
        </authorList>
    </citation>
    <scope>NUCLEOTIDE SEQUENCE [LARGE SCALE GENOMIC DNA]</scope>
    <source>
        <strain evidence="3">JCM 31932</strain>
    </source>
</reference>
<dbReference type="AlphaFoldDB" id="A0A3G9JWQ7"/>
<accession>A0A3G9JWQ7</accession>
<name>A0A3G9JWQ7_9ACTN</name>
<dbReference type="Pfam" id="PF13392">
    <property type="entry name" value="HNH_3"/>
    <property type="match status" value="1"/>
</dbReference>
<dbReference type="EMBL" id="AP019367">
    <property type="protein sequence ID" value="BBH49858.1"/>
    <property type="molecule type" value="Genomic_DNA"/>
</dbReference>
<dbReference type="Proteomes" id="UP000273154">
    <property type="component" value="Chromosome"/>
</dbReference>
<evidence type="ECO:0000259" key="1">
    <source>
        <dbReference type="Pfam" id="PF13392"/>
    </source>
</evidence>
<evidence type="ECO:0000313" key="3">
    <source>
        <dbReference type="Proteomes" id="UP000273154"/>
    </source>
</evidence>
<dbReference type="KEGG" id="pcat:Pcatena_04450"/>
<evidence type="ECO:0000313" key="2">
    <source>
        <dbReference type="EMBL" id="BBH49858.1"/>
    </source>
</evidence>
<protein>
    <recommendedName>
        <fullName evidence="1">HNH nuclease domain-containing protein</fullName>
    </recommendedName>
</protein>
<proteinExistence type="predicted"/>
<dbReference type="InterPro" id="IPR003615">
    <property type="entry name" value="HNH_nuc"/>
</dbReference>
<feature type="domain" description="HNH nuclease" evidence="1">
    <location>
        <begin position="86"/>
        <end position="123"/>
    </location>
</feature>
<keyword evidence="3" id="KW-1185">Reference proteome</keyword>
<gene>
    <name evidence="2" type="ORF">Pcatena_04450</name>
</gene>
<sequence>MLAHASDGSRADVGAAFAERFGHPLSPTQVSLFRAGHGMQTRRANGHGVTVPVGAERVRKGYVWVKVAERPRVPLSKDNWLPKQVDVWQRTRGLELPRGWVVIFCDHDSRNFDPANLKAVPRSLFGPMNQLCSWHDRRSCEAALAFAALRCGMAAACARPRRCVVCGREFVPDVKGMAAAHQVTCRSCLDAGRTSYGRRRGQGRAGGT</sequence>
<organism evidence="2 3">
    <name type="scientific">Parolsenella catena</name>
    <dbReference type="NCBI Taxonomy" id="2003188"/>
    <lineage>
        <taxon>Bacteria</taxon>
        <taxon>Bacillati</taxon>
        <taxon>Actinomycetota</taxon>
        <taxon>Coriobacteriia</taxon>
        <taxon>Coriobacteriales</taxon>
        <taxon>Atopobiaceae</taxon>
        <taxon>Parolsenella</taxon>
    </lineage>
</organism>